<feature type="domain" description="Anti-sigma factor RsgI-like middle" evidence="3">
    <location>
        <begin position="66"/>
        <end position="190"/>
    </location>
</feature>
<evidence type="ECO:0000259" key="3">
    <source>
        <dbReference type="Pfam" id="PF23750"/>
    </source>
</evidence>
<organism evidence="4 5">
    <name type="scientific">Hungatella hathewayi WAL-18680</name>
    <dbReference type="NCBI Taxonomy" id="742737"/>
    <lineage>
        <taxon>Bacteria</taxon>
        <taxon>Bacillati</taxon>
        <taxon>Bacillota</taxon>
        <taxon>Clostridia</taxon>
        <taxon>Lachnospirales</taxon>
        <taxon>Lachnospiraceae</taxon>
        <taxon>Hungatella</taxon>
    </lineage>
</organism>
<protein>
    <recommendedName>
        <fullName evidence="3">Anti-sigma factor RsgI-like middle domain-containing protein</fullName>
    </recommendedName>
</protein>
<sequence>MNNQLKHAFDTVVAEDKLKENTRNYLHYRLYGKYRRRAMYGKLAVAFSLLLLLGFGGHLFYFTPVSFISIDINPSIELGINRLDRIVSVTPFNVDGAAALENLQLKNRKYDEAIVILLDSRGMSSYVTEESQISISVASDYNEKNTEIQERVRACTEDKYENVSCHSSNEGVMESAHHEGVSFGKYQAFLELQSLDADIRLEDVKDLTMRQIQDLIDAFSETTETGDVSSETTGSENAGSGSTDSGMSDYREITGETDRMDCENNEIYGHGHGHSGGKCQN</sequence>
<dbReference type="HOGENOM" id="CLU_071535_0_0_9"/>
<keyword evidence="2" id="KW-0812">Transmembrane</keyword>
<reference evidence="4 5" key="1">
    <citation type="submission" date="2011-08" db="EMBL/GenBank/DDBJ databases">
        <title>The Genome Sequence of Clostridium hathewayi WAL-18680.</title>
        <authorList>
            <consortium name="The Broad Institute Genome Sequencing Platform"/>
            <person name="Earl A."/>
            <person name="Ward D."/>
            <person name="Feldgarden M."/>
            <person name="Gevers D."/>
            <person name="Finegold S.M."/>
            <person name="Summanen P.H."/>
            <person name="Molitoris D.R."/>
            <person name="Song M."/>
            <person name="Daigneault M."/>
            <person name="Allen-Vercoe E."/>
            <person name="Young S.K."/>
            <person name="Zeng Q."/>
            <person name="Gargeya S."/>
            <person name="Fitzgerald M."/>
            <person name="Haas B."/>
            <person name="Abouelleil A."/>
            <person name="Alvarado L."/>
            <person name="Arachchi H.M."/>
            <person name="Berlin A."/>
            <person name="Brown A."/>
            <person name="Chapman S.B."/>
            <person name="Chen Z."/>
            <person name="Dunbar C."/>
            <person name="Freedman E."/>
            <person name="Gearin G."/>
            <person name="Gellesch M."/>
            <person name="Goldberg J."/>
            <person name="Griggs A."/>
            <person name="Gujja S."/>
            <person name="Heiman D."/>
            <person name="Howarth C."/>
            <person name="Larson L."/>
            <person name="Lui A."/>
            <person name="MacDonald P.J.P."/>
            <person name="Montmayeur A."/>
            <person name="Murphy C."/>
            <person name="Neiman D."/>
            <person name="Pearson M."/>
            <person name="Priest M."/>
            <person name="Roberts A."/>
            <person name="Saif S."/>
            <person name="Shea T."/>
            <person name="Shenoy N."/>
            <person name="Sisk P."/>
            <person name="Stolte C."/>
            <person name="Sykes S."/>
            <person name="Wortman J."/>
            <person name="Nusbaum C."/>
            <person name="Birren B."/>
        </authorList>
    </citation>
    <scope>NUCLEOTIDE SEQUENCE [LARGE SCALE GENOMIC DNA]</scope>
    <source>
        <strain evidence="4 5">WAL-18680</strain>
    </source>
</reference>
<name>G5INR4_9FIRM</name>
<evidence type="ECO:0000313" key="4">
    <source>
        <dbReference type="EMBL" id="EHI56938.1"/>
    </source>
</evidence>
<feature type="region of interest" description="Disordered" evidence="1">
    <location>
        <begin position="222"/>
        <end position="281"/>
    </location>
</feature>
<accession>G5INR4</accession>
<feature type="transmembrane region" description="Helical" evidence="2">
    <location>
        <begin position="43"/>
        <end position="62"/>
    </location>
</feature>
<gene>
    <name evidence="4" type="ORF">HMPREF9473_05142</name>
</gene>
<dbReference type="Pfam" id="PF23750">
    <property type="entry name" value="RsgI_M"/>
    <property type="match status" value="1"/>
</dbReference>
<dbReference type="EMBL" id="ADLN01000128">
    <property type="protein sequence ID" value="EHI56938.1"/>
    <property type="molecule type" value="Genomic_DNA"/>
</dbReference>
<keyword evidence="5" id="KW-1185">Reference proteome</keyword>
<dbReference type="Proteomes" id="UP000005384">
    <property type="component" value="Unassembled WGS sequence"/>
</dbReference>
<evidence type="ECO:0000256" key="2">
    <source>
        <dbReference type="SAM" id="Phobius"/>
    </source>
</evidence>
<dbReference type="PATRIC" id="fig|742737.3.peg.5135"/>
<feature type="compositionally biased region" description="Basic and acidic residues" evidence="1">
    <location>
        <begin position="249"/>
        <end position="262"/>
    </location>
</feature>
<comment type="caution">
    <text evidence="4">The sequence shown here is derived from an EMBL/GenBank/DDBJ whole genome shotgun (WGS) entry which is preliminary data.</text>
</comment>
<dbReference type="OrthoDB" id="9800626at2"/>
<keyword evidence="2" id="KW-1133">Transmembrane helix</keyword>
<evidence type="ECO:0000313" key="5">
    <source>
        <dbReference type="Proteomes" id="UP000005384"/>
    </source>
</evidence>
<feature type="compositionally biased region" description="Polar residues" evidence="1">
    <location>
        <begin position="222"/>
        <end position="246"/>
    </location>
</feature>
<keyword evidence="2" id="KW-0472">Membrane</keyword>
<proteinExistence type="predicted"/>
<dbReference type="RefSeq" id="WP_006783130.1">
    <property type="nucleotide sequence ID" value="NZ_CP040506.1"/>
</dbReference>
<evidence type="ECO:0000256" key="1">
    <source>
        <dbReference type="SAM" id="MobiDB-lite"/>
    </source>
</evidence>
<dbReference type="InterPro" id="IPR055431">
    <property type="entry name" value="RsgI_M"/>
</dbReference>
<dbReference type="AlphaFoldDB" id="G5INR4"/>